<keyword evidence="2" id="KW-0479">Metal-binding</keyword>
<reference evidence="6 7" key="1">
    <citation type="submission" date="2016-10" db="EMBL/GenBank/DDBJ databases">
        <authorList>
            <person name="de Groot N.N."/>
        </authorList>
    </citation>
    <scope>NUCLEOTIDE SEQUENCE [LARGE SCALE GENOMIC DNA]</scope>
    <source>
        <strain evidence="6 7">SP2</strain>
    </source>
</reference>
<dbReference type="Gene3D" id="3.30.70.20">
    <property type="match status" value="2"/>
</dbReference>
<evidence type="ECO:0000256" key="1">
    <source>
        <dbReference type="ARBA" id="ARBA00022485"/>
    </source>
</evidence>
<dbReference type="Proteomes" id="UP000182829">
    <property type="component" value="Unassembled WGS sequence"/>
</dbReference>
<dbReference type="PROSITE" id="PS00198">
    <property type="entry name" value="4FE4S_FER_1"/>
    <property type="match status" value="1"/>
</dbReference>
<dbReference type="InterPro" id="IPR050954">
    <property type="entry name" value="ET_IronSulfur_Cluster-Binding"/>
</dbReference>
<dbReference type="PANTHER" id="PTHR43177:SF3">
    <property type="entry name" value="PROTEIN NRFC HOMOLOG"/>
    <property type="match status" value="1"/>
</dbReference>
<dbReference type="GO" id="GO:0016491">
    <property type="term" value="F:oxidoreductase activity"/>
    <property type="evidence" value="ECO:0007669"/>
    <property type="project" value="UniProtKB-ARBA"/>
</dbReference>
<gene>
    <name evidence="6" type="ORF">SAMN05443661_1192</name>
</gene>
<evidence type="ECO:0000256" key="3">
    <source>
        <dbReference type="ARBA" id="ARBA00023004"/>
    </source>
</evidence>
<keyword evidence="4" id="KW-0411">Iron-sulfur</keyword>
<evidence type="ECO:0000313" key="7">
    <source>
        <dbReference type="Proteomes" id="UP000182829"/>
    </source>
</evidence>
<dbReference type="PANTHER" id="PTHR43177">
    <property type="entry name" value="PROTEIN NRFC"/>
    <property type="match status" value="1"/>
</dbReference>
<organism evidence="6 7">
    <name type="scientific">Natronobacterium gregoryi</name>
    <dbReference type="NCBI Taxonomy" id="44930"/>
    <lineage>
        <taxon>Archaea</taxon>
        <taxon>Methanobacteriati</taxon>
        <taxon>Methanobacteriota</taxon>
        <taxon>Stenosarchaea group</taxon>
        <taxon>Halobacteria</taxon>
        <taxon>Halobacteriales</taxon>
        <taxon>Natrialbaceae</taxon>
        <taxon>Natronobacterium</taxon>
    </lineage>
</organism>
<proteinExistence type="predicted"/>
<dbReference type="InterPro" id="IPR017896">
    <property type="entry name" value="4Fe4S_Fe-S-bd"/>
</dbReference>
<dbReference type="GO" id="GO:0046872">
    <property type="term" value="F:metal ion binding"/>
    <property type="evidence" value="ECO:0007669"/>
    <property type="project" value="UniProtKB-KW"/>
</dbReference>
<dbReference type="GO" id="GO:0051539">
    <property type="term" value="F:4 iron, 4 sulfur cluster binding"/>
    <property type="evidence" value="ECO:0007669"/>
    <property type="project" value="UniProtKB-KW"/>
</dbReference>
<feature type="domain" description="4Fe-4S ferredoxin-type" evidence="5">
    <location>
        <begin position="86"/>
        <end position="115"/>
    </location>
</feature>
<evidence type="ECO:0000313" key="6">
    <source>
        <dbReference type="EMBL" id="SFJ24550.1"/>
    </source>
</evidence>
<feature type="domain" description="4Fe-4S ferredoxin-type" evidence="5">
    <location>
        <begin position="6"/>
        <end position="34"/>
    </location>
</feature>
<keyword evidence="3" id="KW-0408">Iron</keyword>
<dbReference type="GeneID" id="14207571"/>
<feature type="domain" description="4Fe-4S ferredoxin-type" evidence="5">
    <location>
        <begin position="54"/>
        <end position="85"/>
    </location>
</feature>
<protein>
    <submittedName>
        <fullName evidence="6">Formate dehydrogenase beta subunit</fullName>
    </submittedName>
</protein>
<dbReference type="OMA" id="MARMKFV"/>
<dbReference type="Pfam" id="PF13247">
    <property type="entry name" value="Fer4_11"/>
    <property type="match status" value="1"/>
</dbReference>
<evidence type="ECO:0000259" key="5">
    <source>
        <dbReference type="PROSITE" id="PS51379"/>
    </source>
</evidence>
<dbReference type="AlphaFoldDB" id="A0A1I3PT38"/>
<dbReference type="PROSITE" id="PS51379">
    <property type="entry name" value="4FE4S_FER_2"/>
    <property type="match status" value="3"/>
</dbReference>
<dbReference type="RefSeq" id="WP_005576529.1">
    <property type="nucleotide sequence ID" value="NZ_FORO01000019.1"/>
</dbReference>
<dbReference type="CDD" id="cd16371">
    <property type="entry name" value="DMSOR_beta_like"/>
    <property type="match status" value="1"/>
</dbReference>
<evidence type="ECO:0000256" key="2">
    <source>
        <dbReference type="ARBA" id="ARBA00022723"/>
    </source>
</evidence>
<dbReference type="InterPro" id="IPR017900">
    <property type="entry name" value="4Fe4S_Fe_S_CS"/>
</dbReference>
<dbReference type="OrthoDB" id="2837at2157"/>
<keyword evidence="1" id="KW-0004">4Fe-4S</keyword>
<evidence type="ECO:0000256" key="4">
    <source>
        <dbReference type="ARBA" id="ARBA00023014"/>
    </source>
</evidence>
<dbReference type="EMBL" id="FORO01000019">
    <property type="protein sequence ID" value="SFJ24550.1"/>
    <property type="molecule type" value="Genomic_DNA"/>
</dbReference>
<dbReference type="SUPFAM" id="SSF54862">
    <property type="entry name" value="4Fe-4S ferredoxins"/>
    <property type="match status" value="1"/>
</dbReference>
<sequence>MSSSTPRIIPNVEACIDCGGCEVACMRTWELPEESNRIGVVTHDEGFEGDRFDGGETSVPMMCFHCEEAPCVNVCPTDAVHRDEEGLIQVDSDRCLGCSYCAWACPFGAPQFPDEQDSVGDAGTMDKCTLCKPRREEGKEPACVSSCPTDALVYGTSAELSDEARKDLTEEPFSDELATVVFGDE</sequence>
<name>A0A1I3PT38_9EURY</name>
<accession>A0A1I3PT38</accession>